<dbReference type="AlphaFoldDB" id="A0AAV3QCW6"/>
<evidence type="ECO:0000313" key="2">
    <source>
        <dbReference type="Proteomes" id="UP001454036"/>
    </source>
</evidence>
<protein>
    <submittedName>
        <fullName evidence="1">Uncharacterized protein</fullName>
    </submittedName>
</protein>
<reference evidence="1 2" key="1">
    <citation type="submission" date="2024-01" db="EMBL/GenBank/DDBJ databases">
        <title>The complete chloroplast genome sequence of Lithospermum erythrorhizon: insights into the phylogenetic relationship among Boraginaceae species and the maternal lineages of purple gromwells.</title>
        <authorList>
            <person name="Okada T."/>
            <person name="Watanabe K."/>
        </authorList>
    </citation>
    <scope>NUCLEOTIDE SEQUENCE [LARGE SCALE GENOMIC DNA]</scope>
</reference>
<dbReference type="Proteomes" id="UP001454036">
    <property type="component" value="Unassembled WGS sequence"/>
</dbReference>
<keyword evidence="2" id="KW-1185">Reference proteome</keyword>
<organism evidence="1 2">
    <name type="scientific">Lithospermum erythrorhizon</name>
    <name type="common">Purple gromwell</name>
    <name type="synonym">Lithospermum officinale var. erythrorhizon</name>
    <dbReference type="NCBI Taxonomy" id="34254"/>
    <lineage>
        <taxon>Eukaryota</taxon>
        <taxon>Viridiplantae</taxon>
        <taxon>Streptophyta</taxon>
        <taxon>Embryophyta</taxon>
        <taxon>Tracheophyta</taxon>
        <taxon>Spermatophyta</taxon>
        <taxon>Magnoliopsida</taxon>
        <taxon>eudicotyledons</taxon>
        <taxon>Gunneridae</taxon>
        <taxon>Pentapetalae</taxon>
        <taxon>asterids</taxon>
        <taxon>lamiids</taxon>
        <taxon>Boraginales</taxon>
        <taxon>Boraginaceae</taxon>
        <taxon>Boraginoideae</taxon>
        <taxon>Lithospermeae</taxon>
        <taxon>Lithospermum</taxon>
    </lineage>
</organism>
<dbReference type="EMBL" id="BAABME010004298">
    <property type="protein sequence ID" value="GAA0161864.1"/>
    <property type="molecule type" value="Genomic_DNA"/>
</dbReference>
<accession>A0AAV3QCW6</accession>
<name>A0AAV3QCW6_LITER</name>
<proteinExistence type="predicted"/>
<comment type="caution">
    <text evidence="1">The sequence shown here is derived from an EMBL/GenBank/DDBJ whole genome shotgun (WGS) entry which is preliminary data.</text>
</comment>
<evidence type="ECO:0000313" key="1">
    <source>
        <dbReference type="EMBL" id="GAA0161864.1"/>
    </source>
</evidence>
<gene>
    <name evidence="1" type="ORF">LIER_18084</name>
</gene>
<sequence length="178" mass="20953">MPLDDLAVWLRTKEFFTHFNFLIKEVDDEDDFEFNFNLMIDECFNGVPNSWLQFIYLFRHQWSKYFVDINEATGVSMKKICHVFKKDPCDPSVKLDERLVEIDLAGLNWTCRYLSSILEKYILKRWTKNARGDIGAWSLPQNDRSSSSTFALRHQAYCASIIQISSLISVEEFTPEEE</sequence>